<reference evidence="3" key="1">
    <citation type="submission" date="2025-08" db="UniProtKB">
        <authorList>
            <consortium name="RefSeq"/>
        </authorList>
    </citation>
    <scope>IDENTIFICATION</scope>
    <source>
        <strain evidence="3">S238N-H82</strain>
        <tissue evidence="3">Testes</tissue>
    </source>
</reference>
<protein>
    <submittedName>
        <fullName evidence="3">Uncharacterized protein LOC118408289 isoform X2</fullName>
    </submittedName>
</protein>
<dbReference type="Proteomes" id="UP000001554">
    <property type="component" value="Unplaced"/>
</dbReference>
<evidence type="ECO:0000256" key="1">
    <source>
        <dbReference type="SAM" id="MobiDB-lite"/>
    </source>
</evidence>
<feature type="region of interest" description="Disordered" evidence="1">
    <location>
        <begin position="219"/>
        <end position="243"/>
    </location>
</feature>
<accession>A0A9J7KL08</accession>
<feature type="compositionally biased region" description="Polar residues" evidence="1">
    <location>
        <begin position="224"/>
        <end position="241"/>
    </location>
</feature>
<dbReference type="RefSeq" id="XP_035664868.1">
    <property type="nucleotide sequence ID" value="XM_035808975.1"/>
</dbReference>
<gene>
    <name evidence="3" type="primary">LOC118408289</name>
</gene>
<evidence type="ECO:0000313" key="3">
    <source>
        <dbReference type="RefSeq" id="XP_035664868.1"/>
    </source>
</evidence>
<proteinExistence type="predicted"/>
<name>A0A9J7KL08_BRAFL</name>
<evidence type="ECO:0000313" key="2">
    <source>
        <dbReference type="Proteomes" id="UP000001554"/>
    </source>
</evidence>
<organism evidence="2 3">
    <name type="scientific">Branchiostoma floridae</name>
    <name type="common">Florida lancelet</name>
    <name type="synonym">Amphioxus</name>
    <dbReference type="NCBI Taxonomy" id="7739"/>
    <lineage>
        <taxon>Eukaryota</taxon>
        <taxon>Metazoa</taxon>
        <taxon>Chordata</taxon>
        <taxon>Cephalochordata</taxon>
        <taxon>Leptocardii</taxon>
        <taxon>Amphioxiformes</taxon>
        <taxon>Branchiostomatidae</taxon>
        <taxon>Branchiostoma</taxon>
    </lineage>
</organism>
<sequence length="323" mass="36939">MGAHKYTTHQVGLLDMGHQQWMYDSLLNQEALKKARKHEIAIRLPKISSSDDSEYITPVPATSAPCNTPEVCYLPPVPGALPATCRCSEGRDFKFKFKRYNDNDRHDSWRNNTVVSRVDIGKYLPKNSSQTSELHNDNDSTARYCRKKRQNYRKFGIRNSERDRTELPYLDVQQGPRKCEDMQRHHQSKHDGKKEAKCAKVMIVIPCGTANDQDEDLTKDRSFSDVNTPEKVNQGMKTSKMTKLPPIKTSSRQKMLMELPRIPVGEEDLTQSMARQSAVPCLKEETHLELSGSHTIQTHDRPSLSLPNIPFVHTQNLLFTYPS</sequence>
<dbReference type="GeneID" id="118408289"/>
<dbReference type="AlphaFoldDB" id="A0A9J7KL08"/>
<keyword evidence="2" id="KW-1185">Reference proteome</keyword>